<dbReference type="InterPro" id="IPR008978">
    <property type="entry name" value="HSP20-like_chaperone"/>
</dbReference>
<evidence type="ECO:0000259" key="5">
    <source>
        <dbReference type="PROSITE" id="PS01031"/>
    </source>
</evidence>
<dbReference type="GO" id="GO:0042026">
    <property type="term" value="P:protein refolding"/>
    <property type="evidence" value="ECO:0007669"/>
    <property type="project" value="TreeGrafter"/>
</dbReference>
<feature type="region of interest" description="Disordered" evidence="4">
    <location>
        <begin position="150"/>
        <end position="172"/>
    </location>
</feature>
<dbReference type="GO" id="GO:0005634">
    <property type="term" value="C:nucleus"/>
    <property type="evidence" value="ECO:0007669"/>
    <property type="project" value="TreeGrafter"/>
</dbReference>
<reference evidence="6" key="1">
    <citation type="journal article" date="2020" name="BMC">
        <title>Leishmania infection induces a limited differential gene expression in the sand fly midgut.</title>
        <authorList>
            <person name="Coutinho-Abreu I.V."/>
            <person name="Serafim T.D."/>
            <person name="Meneses C."/>
            <person name="Kamhawi S."/>
            <person name="Oliveira F."/>
            <person name="Valenzuela J.G."/>
        </authorList>
    </citation>
    <scope>NUCLEOTIDE SEQUENCE</scope>
    <source>
        <strain evidence="6">Jacobina</strain>
        <tissue evidence="6">Midgut</tissue>
    </source>
</reference>
<dbReference type="InterPro" id="IPR001436">
    <property type="entry name" value="Alpha-crystallin/sHSP_animal"/>
</dbReference>
<proteinExistence type="inferred from homology"/>
<dbReference type="GO" id="GO:0005737">
    <property type="term" value="C:cytoplasm"/>
    <property type="evidence" value="ECO:0007669"/>
    <property type="project" value="TreeGrafter"/>
</dbReference>
<protein>
    <submittedName>
        <fullName evidence="6">Putative alpha crystallin</fullName>
    </submittedName>
</protein>
<dbReference type="PRINTS" id="PR00299">
    <property type="entry name" value="ACRYSTALLIN"/>
</dbReference>
<dbReference type="InterPro" id="IPR002068">
    <property type="entry name" value="A-crystallin/Hsp20_dom"/>
</dbReference>
<feature type="domain" description="SHSP" evidence="5">
    <location>
        <begin position="43"/>
        <end position="152"/>
    </location>
</feature>
<evidence type="ECO:0000313" key="6">
    <source>
        <dbReference type="EMBL" id="MBC1169290.1"/>
    </source>
</evidence>
<dbReference type="Gene3D" id="2.60.40.790">
    <property type="match status" value="1"/>
</dbReference>
<accession>A0A7G3A9I1</accession>
<dbReference type="VEuPathDB" id="VectorBase:LLONM1_012036"/>
<evidence type="ECO:0000256" key="3">
    <source>
        <dbReference type="RuleBase" id="RU003616"/>
    </source>
</evidence>
<feature type="compositionally biased region" description="Basic and acidic residues" evidence="4">
    <location>
        <begin position="150"/>
        <end position="160"/>
    </location>
</feature>
<dbReference type="PROSITE" id="PS01031">
    <property type="entry name" value="SHSP"/>
    <property type="match status" value="1"/>
</dbReference>
<sequence length="172" mass="19693">MLPLIVSLTDDIFDMEPFHRFGITPHDLCLIQKRRLGHQKPSRRRWKLDSEVFGAKNAENRGFEMNLDVRDFKPEEITVKTVDNHIVVEAKHEEHEDDNSFISRHFVRRCALPEDCNIQEAVSTLSADGVLTVKAPPKAIESKEHIIEIQRITDKSDKSPSKNAQENQAKAA</sequence>
<dbReference type="PANTHER" id="PTHR45640:SF13">
    <property type="entry name" value="HEAT SHOCK PROTEIN 22-RELATED"/>
    <property type="match status" value="1"/>
</dbReference>
<evidence type="ECO:0000256" key="2">
    <source>
        <dbReference type="PROSITE-ProRule" id="PRU00285"/>
    </source>
</evidence>
<feature type="compositionally biased region" description="Polar residues" evidence="4">
    <location>
        <begin position="161"/>
        <end position="172"/>
    </location>
</feature>
<dbReference type="CDD" id="cd06526">
    <property type="entry name" value="metazoan_ACD"/>
    <property type="match status" value="1"/>
</dbReference>
<keyword evidence="1" id="KW-0346">Stress response</keyword>
<dbReference type="GO" id="GO:0009408">
    <property type="term" value="P:response to heat"/>
    <property type="evidence" value="ECO:0007669"/>
    <property type="project" value="TreeGrafter"/>
</dbReference>
<organism evidence="6">
    <name type="scientific">Lutzomyia longipalpis</name>
    <name type="common">Sand fly</name>
    <dbReference type="NCBI Taxonomy" id="7200"/>
    <lineage>
        <taxon>Eukaryota</taxon>
        <taxon>Metazoa</taxon>
        <taxon>Ecdysozoa</taxon>
        <taxon>Arthropoda</taxon>
        <taxon>Hexapoda</taxon>
        <taxon>Insecta</taxon>
        <taxon>Pterygota</taxon>
        <taxon>Neoptera</taxon>
        <taxon>Endopterygota</taxon>
        <taxon>Diptera</taxon>
        <taxon>Nematocera</taxon>
        <taxon>Psychodoidea</taxon>
        <taxon>Psychodidae</taxon>
        <taxon>Lutzomyia</taxon>
        <taxon>Lutzomyia</taxon>
    </lineage>
</organism>
<dbReference type="GO" id="GO:0051082">
    <property type="term" value="F:unfolded protein binding"/>
    <property type="evidence" value="ECO:0007669"/>
    <property type="project" value="TreeGrafter"/>
</dbReference>
<name>A0A7G3A9I1_LUTLO</name>
<dbReference type="AlphaFoldDB" id="A0A7G3A9I1"/>
<dbReference type="SUPFAM" id="SSF49764">
    <property type="entry name" value="HSP20-like chaperones"/>
    <property type="match status" value="1"/>
</dbReference>
<evidence type="ECO:0000256" key="1">
    <source>
        <dbReference type="ARBA" id="ARBA00023016"/>
    </source>
</evidence>
<comment type="similarity">
    <text evidence="2 3">Belongs to the small heat shock protein (HSP20) family.</text>
</comment>
<dbReference type="EMBL" id="GITU01000587">
    <property type="protein sequence ID" value="MBC1169290.1"/>
    <property type="molecule type" value="Transcribed_RNA"/>
</dbReference>
<dbReference type="Pfam" id="PF00011">
    <property type="entry name" value="HSP20"/>
    <property type="match status" value="1"/>
</dbReference>
<evidence type="ECO:0000256" key="4">
    <source>
        <dbReference type="SAM" id="MobiDB-lite"/>
    </source>
</evidence>
<dbReference type="PANTHER" id="PTHR45640">
    <property type="entry name" value="HEAT SHOCK PROTEIN HSP-12.2-RELATED"/>
    <property type="match status" value="1"/>
</dbReference>